<dbReference type="SUPFAM" id="SSF52418">
    <property type="entry name" value="Nucleoside phosphorylase/phosphoribosyltransferase catalytic domain"/>
    <property type="match status" value="1"/>
</dbReference>
<keyword evidence="9" id="KW-0479">Metal-binding</keyword>
<name>A0A060M242_9BACI</name>
<dbReference type="FunFam" id="3.40.1030.10:FF:000002">
    <property type="entry name" value="Anthranilate phosphoribosyltransferase"/>
    <property type="match status" value="1"/>
</dbReference>
<protein>
    <recommendedName>
        <fullName evidence="9">Anthranilate phosphoribosyltransferase</fullName>
        <ecNumber evidence="9">2.4.2.18</ecNumber>
    </recommendedName>
</protein>
<evidence type="ECO:0000259" key="10">
    <source>
        <dbReference type="Pfam" id="PF00591"/>
    </source>
</evidence>
<dbReference type="OrthoDB" id="9806430at2"/>
<dbReference type="InterPro" id="IPR000312">
    <property type="entry name" value="Glycosyl_Trfase_fam3"/>
</dbReference>
<evidence type="ECO:0000256" key="9">
    <source>
        <dbReference type="HAMAP-Rule" id="MF_00211"/>
    </source>
</evidence>
<dbReference type="Gene3D" id="3.40.1030.10">
    <property type="entry name" value="Nucleoside phosphorylase/phosphoribosyltransferase catalytic domain"/>
    <property type="match status" value="1"/>
</dbReference>
<keyword evidence="2 9" id="KW-0028">Amino-acid biosynthesis</keyword>
<feature type="binding site" evidence="9">
    <location>
        <position position="120"/>
    </location>
    <ligand>
        <name>5-phospho-alpha-D-ribose 1-diphosphate</name>
        <dbReference type="ChEBI" id="CHEBI:58017"/>
    </ligand>
</feature>
<dbReference type="eggNOG" id="COG0547">
    <property type="taxonomic scope" value="Bacteria"/>
</dbReference>
<keyword evidence="13" id="KW-1185">Reference proteome</keyword>
<dbReference type="PATRIC" id="fig|1246626.3.peg.2025"/>
<feature type="binding site" evidence="9">
    <location>
        <position position="225"/>
    </location>
    <ligand>
        <name>Mg(2+)</name>
        <dbReference type="ChEBI" id="CHEBI:18420"/>
        <label>2</label>
    </ligand>
</feature>
<sequence length="341" mass="36699">MIKAMLHRCLDNGTLSEQEAELLMGEIMHGRLADSQIASFMTLLRFRGETTDELVGFARAMRGMAEPFPVQLERTIDTCGTGGDGLGTFNISTATAIVLGSMNIPVTKHGNRSVSSKTGSADVFEALHIDIQTSVTEAATMLTEQSLCFMFAPLYHPSMKHVMKTRKELGFRSIFNLLGPLTNPAGAKHQLVGVNSRATADQFGHVLQRLGTTHSVIVSGADGLDECAIHGETYLVDVKEDTIDAITIKPEDVGFTCGSLASIRVQTPAESADLIHQVLLNEAPQEAIDIVAFNAGVALYAGDYVSSIHVGIEEAKRTIANGQSQLYLTSLQSKKRGIKHA</sequence>
<dbReference type="GO" id="GO:0005829">
    <property type="term" value="C:cytosol"/>
    <property type="evidence" value="ECO:0007669"/>
    <property type="project" value="TreeGrafter"/>
</dbReference>
<dbReference type="SUPFAM" id="SSF47648">
    <property type="entry name" value="Nucleoside phosphorylase/phosphoribosyltransferase N-terminal domain"/>
    <property type="match status" value="1"/>
</dbReference>
<evidence type="ECO:0000256" key="4">
    <source>
        <dbReference type="ARBA" id="ARBA00022679"/>
    </source>
</evidence>
<dbReference type="InterPro" id="IPR035902">
    <property type="entry name" value="Nuc_phospho_transferase"/>
</dbReference>
<dbReference type="PANTHER" id="PTHR43285:SF2">
    <property type="entry name" value="ANTHRANILATE PHOSPHORIBOSYLTRANSFERASE"/>
    <property type="match status" value="1"/>
</dbReference>
<dbReference type="HOGENOM" id="CLU_034315_2_1_9"/>
<reference evidence="12 13" key="1">
    <citation type="journal article" date="2014" name="Gene">
        <title>A comparative genomic analysis of the alkalitolerant soil bacterium Bacillus lehensis G1.</title>
        <authorList>
            <person name="Noor Y.M."/>
            <person name="Samsulrizal N.H."/>
            <person name="Jema'on N.A."/>
            <person name="Low K.O."/>
            <person name="Ramli A.N."/>
            <person name="Alias N.I."/>
            <person name="Damis S.I."/>
            <person name="Fuzi S.F."/>
            <person name="Isa M.N."/>
            <person name="Murad A.M."/>
            <person name="Raih M.F."/>
            <person name="Bakar F.D."/>
            <person name="Najimudin N."/>
            <person name="Mahadi N.M."/>
            <person name="Illias R.M."/>
        </authorList>
    </citation>
    <scope>NUCLEOTIDE SEQUENCE [LARGE SCALE GENOMIC DNA]</scope>
    <source>
        <strain evidence="12 13">G1</strain>
    </source>
</reference>
<proteinExistence type="inferred from homology"/>
<evidence type="ECO:0000256" key="3">
    <source>
        <dbReference type="ARBA" id="ARBA00022676"/>
    </source>
</evidence>
<dbReference type="GO" id="GO:0000162">
    <property type="term" value="P:L-tryptophan biosynthetic process"/>
    <property type="evidence" value="ECO:0007669"/>
    <property type="project" value="UniProtKB-UniRule"/>
</dbReference>
<dbReference type="InterPro" id="IPR017459">
    <property type="entry name" value="Glycosyl_Trfase_fam3_N_dom"/>
</dbReference>
<dbReference type="UniPathway" id="UPA00035">
    <property type="reaction ID" value="UER00041"/>
</dbReference>
<dbReference type="KEGG" id="ble:BleG1_2025"/>
<keyword evidence="3 9" id="KW-0328">Glycosyltransferase</keyword>
<feature type="domain" description="Glycosyl transferase family 3" evidence="10">
    <location>
        <begin position="74"/>
        <end position="324"/>
    </location>
</feature>
<comment type="caution">
    <text evidence="9">Lacks conserved residue(s) required for the propagation of feature annotation.</text>
</comment>
<comment type="subunit">
    <text evidence="9">Homodimer.</text>
</comment>
<dbReference type="Gene3D" id="1.20.970.10">
    <property type="entry name" value="Transferase, Pyrimidine Nucleoside Phosphorylase, Chain C"/>
    <property type="match status" value="1"/>
</dbReference>
<dbReference type="InterPro" id="IPR036320">
    <property type="entry name" value="Glycosyl_Trfase_fam3_N_dom_sf"/>
</dbReference>
<feature type="binding site" evidence="9">
    <location>
        <position position="80"/>
    </location>
    <ligand>
        <name>anthranilate</name>
        <dbReference type="ChEBI" id="CHEBI:16567"/>
        <label>1</label>
    </ligand>
</feature>
<comment type="similarity">
    <text evidence="8">In the C-terminal section; belongs to the anthranilate phosphoribosyltransferase family.</text>
</comment>
<evidence type="ECO:0000256" key="1">
    <source>
        <dbReference type="ARBA" id="ARBA00004907"/>
    </source>
</evidence>
<keyword evidence="4 9" id="KW-0808">Transferase</keyword>
<dbReference type="Pfam" id="PF02885">
    <property type="entry name" value="Glycos_trans_3N"/>
    <property type="match status" value="1"/>
</dbReference>
<feature type="binding site" evidence="9">
    <location>
        <position position="92"/>
    </location>
    <ligand>
        <name>Mg(2+)</name>
        <dbReference type="ChEBI" id="CHEBI:18420"/>
        <label>1</label>
    </ligand>
</feature>
<evidence type="ECO:0000256" key="7">
    <source>
        <dbReference type="ARBA" id="ARBA00052328"/>
    </source>
</evidence>
<evidence type="ECO:0000313" key="12">
    <source>
        <dbReference type="EMBL" id="AIC94603.1"/>
    </source>
</evidence>
<gene>
    <name evidence="9" type="primary">trpD</name>
    <name evidence="12" type="ORF">BleG1_2025</name>
</gene>
<dbReference type="NCBIfam" id="TIGR01245">
    <property type="entry name" value="trpD"/>
    <property type="match status" value="1"/>
</dbReference>
<dbReference type="RefSeq" id="WP_038480240.1">
    <property type="nucleotide sequence ID" value="NZ_CP003923.1"/>
</dbReference>
<dbReference type="GO" id="GO:0004048">
    <property type="term" value="F:anthranilate phosphoribosyltransferase activity"/>
    <property type="evidence" value="ECO:0007669"/>
    <property type="project" value="UniProtKB-UniRule"/>
</dbReference>
<feature type="binding site" evidence="9">
    <location>
        <position position="111"/>
    </location>
    <ligand>
        <name>anthranilate</name>
        <dbReference type="ChEBI" id="CHEBI:16567"/>
        <label>1</label>
    </ligand>
</feature>
<keyword evidence="6 9" id="KW-0057">Aromatic amino acid biosynthesis</keyword>
<dbReference type="AlphaFoldDB" id="A0A060M242"/>
<evidence type="ECO:0000259" key="11">
    <source>
        <dbReference type="Pfam" id="PF02885"/>
    </source>
</evidence>
<evidence type="ECO:0000256" key="2">
    <source>
        <dbReference type="ARBA" id="ARBA00022605"/>
    </source>
</evidence>
<evidence type="ECO:0000313" key="13">
    <source>
        <dbReference type="Proteomes" id="UP000027142"/>
    </source>
</evidence>
<comment type="function">
    <text evidence="9">Catalyzes the transfer of the phosphoribosyl group of 5-phosphorylribose-1-pyrophosphate (PRPP) to anthranilate to yield N-(5'-phosphoribosyl)-anthranilate (PRA).</text>
</comment>
<dbReference type="PANTHER" id="PTHR43285">
    <property type="entry name" value="ANTHRANILATE PHOSPHORIBOSYLTRANSFERASE"/>
    <property type="match status" value="1"/>
</dbReference>
<keyword evidence="9" id="KW-0460">Magnesium</keyword>
<accession>A0A060M242</accession>
<dbReference type="EC" id="2.4.2.18" evidence="9"/>
<feature type="binding site" evidence="9">
    <location>
        <position position="226"/>
    </location>
    <ligand>
        <name>Mg(2+)</name>
        <dbReference type="ChEBI" id="CHEBI:18420"/>
        <label>1</label>
    </ligand>
</feature>
<comment type="similarity">
    <text evidence="9">Belongs to the anthranilate phosphoribosyltransferase family.</text>
</comment>
<feature type="binding site" evidence="9">
    <location>
        <position position="166"/>
    </location>
    <ligand>
        <name>anthranilate</name>
        <dbReference type="ChEBI" id="CHEBI:16567"/>
        <label>2</label>
    </ligand>
</feature>
<feature type="domain" description="Glycosyl transferase family 3 N-terminal" evidence="11">
    <location>
        <begin position="5"/>
        <end position="62"/>
    </location>
</feature>
<feature type="binding site" evidence="9">
    <location>
        <begin position="90"/>
        <end position="93"/>
    </location>
    <ligand>
        <name>5-phospho-alpha-D-ribose 1-diphosphate</name>
        <dbReference type="ChEBI" id="CHEBI:58017"/>
    </ligand>
</feature>
<dbReference type="STRING" id="1246626.BleG1_2025"/>
<feature type="binding site" evidence="9">
    <location>
        <begin position="108"/>
        <end position="116"/>
    </location>
    <ligand>
        <name>5-phospho-alpha-D-ribose 1-diphosphate</name>
        <dbReference type="ChEBI" id="CHEBI:58017"/>
    </ligand>
</feature>
<evidence type="ECO:0000256" key="6">
    <source>
        <dbReference type="ARBA" id="ARBA00023141"/>
    </source>
</evidence>
<comment type="cofactor">
    <cofactor evidence="9">
        <name>Mg(2+)</name>
        <dbReference type="ChEBI" id="CHEBI:18420"/>
    </cofactor>
    <text evidence="9">Binds 2 magnesium ions per monomer.</text>
</comment>
<keyword evidence="5 9" id="KW-0822">Tryptophan biosynthesis</keyword>
<dbReference type="Proteomes" id="UP000027142">
    <property type="component" value="Chromosome"/>
</dbReference>
<comment type="pathway">
    <text evidence="1 9">Amino-acid biosynthesis; L-tryptophan biosynthesis; L-tryptophan from chorismate: step 2/5.</text>
</comment>
<feature type="binding site" evidence="9">
    <location>
        <position position="80"/>
    </location>
    <ligand>
        <name>5-phospho-alpha-D-ribose 1-diphosphate</name>
        <dbReference type="ChEBI" id="CHEBI:58017"/>
    </ligand>
</feature>
<dbReference type="EMBL" id="CP003923">
    <property type="protein sequence ID" value="AIC94603.1"/>
    <property type="molecule type" value="Genomic_DNA"/>
</dbReference>
<feature type="binding site" evidence="9">
    <location>
        <position position="226"/>
    </location>
    <ligand>
        <name>Mg(2+)</name>
        <dbReference type="ChEBI" id="CHEBI:18420"/>
        <label>2</label>
    </ligand>
</feature>
<feature type="binding site" evidence="9">
    <location>
        <begin position="83"/>
        <end position="84"/>
    </location>
    <ligand>
        <name>5-phospho-alpha-D-ribose 1-diphosphate</name>
        <dbReference type="ChEBI" id="CHEBI:58017"/>
    </ligand>
</feature>
<dbReference type="InterPro" id="IPR005940">
    <property type="entry name" value="Anthranilate_Pribosyl_Tfrase"/>
</dbReference>
<organism evidence="12 13">
    <name type="scientific">Shouchella lehensis G1</name>
    <dbReference type="NCBI Taxonomy" id="1246626"/>
    <lineage>
        <taxon>Bacteria</taxon>
        <taxon>Bacillati</taxon>
        <taxon>Bacillota</taxon>
        <taxon>Bacilli</taxon>
        <taxon>Bacillales</taxon>
        <taxon>Bacillaceae</taxon>
        <taxon>Shouchella</taxon>
    </lineage>
</organism>
<dbReference type="HAMAP" id="MF_00211">
    <property type="entry name" value="TrpD"/>
    <property type="match status" value="1"/>
</dbReference>
<comment type="catalytic activity">
    <reaction evidence="7 9">
        <text>N-(5-phospho-beta-D-ribosyl)anthranilate + diphosphate = 5-phospho-alpha-D-ribose 1-diphosphate + anthranilate</text>
        <dbReference type="Rhea" id="RHEA:11768"/>
        <dbReference type="ChEBI" id="CHEBI:16567"/>
        <dbReference type="ChEBI" id="CHEBI:18277"/>
        <dbReference type="ChEBI" id="CHEBI:33019"/>
        <dbReference type="ChEBI" id="CHEBI:58017"/>
        <dbReference type="EC" id="2.4.2.18"/>
    </reaction>
</comment>
<evidence type="ECO:0000256" key="5">
    <source>
        <dbReference type="ARBA" id="ARBA00022822"/>
    </source>
</evidence>
<evidence type="ECO:0000256" key="8">
    <source>
        <dbReference type="ARBA" id="ARBA00061188"/>
    </source>
</evidence>
<dbReference type="Pfam" id="PF00591">
    <property type="entry name" value="Glycos_transf_3"/>
    <property type="match status" value="1"/>
</dbReference>
<feature type="binding site" evidence="9">
    <location>
        <position position="88"/>
    </location>
    <ligand>
        <name>5-phospho-alpha-D-ribose 1-diphosphate</name>
        <dbReference type="ChEBI" id="CHEBI:58017"/>
    </ligand>
</feature>
<dbReference type="GO" id="GO:0000287">
    <property type="term" value="F:magnesium ion binding"/>
    <property type="evidence" value="ECO:0007669"/>
    <property type="project" value="UniProtKB-UniRule"/>
</dbReference>